<feature type="transmembrane region" description="Helical" evidence="2">
    <location>
        <begin position="75"/>
        <end position="95"/>
    </location>
</feature>
<feature type="region of interest" description="Disordered" evidence="1">
    <location>
        <begin position="477"/>
        <end position="518"/>
    </location>
</feature>
<feature type="compositionally biased region" description="Basic residues" evidence="1">
    <location>
        <begin position="383"/>
        <end position="401"/>
    </location>
</feature>
<feature type="transmembrane region" description="Helical" evidence="2">
    <location>
        <begin position="219"/>
        <end position="240"/>
    </location>
</feature>
<accession>A0A7S2RCY6</accession>
<dbReference type="SUPFAM" id="SSF54160">
    <property type="entry name" value="Chromo domain-like"/>
    <property type="match status" value="1"/>
</dbReference>
<feature type="transmembrane region" description="Helical" evidence="2">
    <location>
        <begin position="252"/>
        <end position="272"/>
    </location>
</feature>
<feature type="transmembrane region" description="Helical" evidence="2">
    <location>
        <begin position="293"/>
        <end position="317"/>
    </location>
</feature>
<dbReference type="EMBL" id="HBHK01003571">
    <property type="protein sequence ID" value="CAD9667636.1"/>
    <property type="molecule type" value="Transcribed_RNA"/>
</dbReference>
<organism evidence="3">
    <name type="scientific">Mucochytrium quahogii</name>
    <dbReference type="NCBI Taxonomy" id="96639"/>
    <lineage>
        <taxon>Eukaryota</taxon>
        <taxon>Sar</taxon>
        <taxon>Stramenopiles</taxon>
        <taxon>Bigyra</taxon>
        <taxon>Labyrinthulomycetes</taxon>
        <taxon>Thraustochytrida</taxon>
        <taxon>Thraustochytriidae</taxon>
        <taxon>Mucochytrium</taxon>
    </lineage>
</organism>
<feature type="transmembrane region" description="Helical" evidence="2">
    <location>
        <begin position="337"/>
        <end position="364"/>
    </location>
</feature>
<feature type="transmembrane region" description="Helical" evidence="2">
    <location>
        <begin position="116"/>
        <end position="136"/>
    </location>
</feature>
<evidence type="ECO:0000256" key="2">
    <source>
        <dbReference type="SAM" id="Phobius"/>
    </source>
</evidence>
<keyword evidence="2" id="KW-0472">Membrane</keyword>
<sequence length="546" mass="60876">MDGMLFVAFFFPLVLCLGVVFSFVGFLLALWAGFGAPIGDFVGEKLQYVAVPEWVSSLIVTVLKNPPFKAVGWFVYPLLLNSICLATVFGTYSLGNVLYRSRGWKFNQPMKGGLRFVLLQSMLWSTVAVALVLPWLSLESIGLLNHFGLVPESKKDNSNSFGGLLVCGAALGMLSESLVIVGLMAFDDGSNKLSRDAFRTLETGNWNWNKMFGESSHTFWWMFILVQCSMVLYAGALAFLADEVKNNVIQTMMLMVFVALLAVALALTNAVGGKWRHGEDNFHIIMPGRGGPIFMLFQGLGWTSFAAVLLVVISKLFGITKDQYLSLSEENLFVSTLFGKGIMVTAGVLAIFSELFIAASLLLFDPNKAGDSSLLQTLDRHDHSKKKKKAKEKAGRKAKRTTKADKKEETELWEIERIIGKRPVRNDSSGSFEFLVQWHQPAGKVTWVLSGALFSRVERKRVDEAISAYETHSAQYGNISDDETSTEVRRSRKTARRRHRGRSKTPKPGSRKNEEKAYEWEECEDEMGNVFYYCLTTGETAQTLEA</sequence>
<feature type="transmembrane region" description="Helical" evidence="2">
    <location>
        <begin position="161"/>
        <end position="186"/>
    </location>
</feature>
<dbReference type="Gene3D" id="2.40.50.40">
    <property type="match status" value="1"/>
</dbReference>
<keyword evidence="2" id="KW-0812">Transmembrane</keyword>
<proteinExistence type="predicted"/>
<feature type="transmembrane region" description="Helical" evidence="2">
    <location>
        <begin position="6"/>
        <end position="34"/>
    </location>
</feature>
<evidence type="ECO:0000313" key="3">
    <source>
        <dbReference type="EMBL" id="CAD9667636.1"/>
    </source>
</evidence>
<keyword evidence="2" id="KW-1133">Transmembrane helix</keyword>
<evidence type="ECO:0000256" key="1">
    <source>
        <dbReference type="SAM" id="MobiDB-lite"/>
    </source>
</evidence>
<feature type="compositionally biased region" description="Basic residues" evidence="1">
    <location>
        <begin position="490"/>
        <end position="505"/>
    </location>
</feature>
<evidence type="ECO:0008006" key="4">
    <source>
        <dbReference type="Google" id="ProtNLM"/>
    </source>
</evidence>
<gene>
    <name evidence="3" type="ORF">QSP1433_LOCUS2159</name>
</gene>
<dbReference type="InterPro" id="IPR016197">
    <property type="entry name" value="Chromo-like_dom_sf"/>
</dbReference>
<protein>
    <recommendedName>
        <fullName evidence="4">Chromo domain-containing protein</fullName>
    </recommendedName>
</protein>
<dbReference type="AlphaFoldDB" id="A0A7S2RCY6"/>
<name>A0A7S2RCY6_9STRA</name>
<reference evidence="3" key="1">
    <citation type="submission" date="2021-01" db="EMBL/GenBank/DDBJ databases">
        <authorList>
            <person name="Corre E."/>
            <person name="Pelletier E."/>
            <person name="Niang G."/>
            <person name="Scheremetjew M."/>
            <person name="Finn R."/>
            <person name="Kale V."/>
            <person name="Holt S."/>
            <person name="Cochrane G."/>
            <person name="Meng A."/>
            <person name="Brown T."/>
            <person name="Cohen L."/>
        </authorList>
    </citation>
    <scope>NUCLEOTIDE SEQUENCE</scope>
    <source>
        <strain evidence="3">NY070348D</strain>
    </source>
</reference>
<feature type="region of interest" description="Disordered" evidence="1">
    <location>
        <begin position="381"/>
        <end position="405"/>
    </location>
</feature>